<dbReference type="PANTHER" id="PTHR36455:SF1">
    <property type="entry name" value="BLR8292 PROTEIN"/>
    <property type="match status" value="1"/>
</dbReference>
<evidence type="ECO:0000313" key="2">
    <source>
        <dbReference type="EMBL" id="ADU14686.1"/>
    </source>
</evidence>
<sequence>MIPAGVKVLLSAQPIDFRKGMDGLLGLVRDAGHDPFNGTVYVFRSKRADRLRMVWFDGTGVCLVSKRLETGGFCWPKVGQARIRLNQAQTLALIDGLDWKRVRPEKVARPRLAG</sequence>
<dbReference type="STRING" id="573065.Astex_2195"/>
<accession>E8RMA2</accession>
<dbReference type="EMBL" id="CP002396">
    <property type="protein sequence ID" value="ADU14686.1"/>
    <property type="molecule type" value="Genomic_DNA"/>
</dbReference>
<evidence type="ECO:0000313" key="3">
    <source>
        <dbReference type="Proteomes" id="UP000001492"/>
    </source>
</evidence>
<dbReference type="KEGG" id="aex:Astex_2195"/>
<dbReference type="NCBIfam" id="NF033819">
    <property type="entry name" value="IS66_TnpB"/>
    <property type="match status" value="1"/>
</dbReference>
<dbReference type="InterPro" id="IPR008878">
    <property type="entry name" value="Transposase_IS66_Orf2"/>
</dbReference>
<protein>
    <submittedName>
        <fullName evidence="1">IS66 Orf2 family protein</fullName>
    </submittedName>
</protein>
<dbReference type="HOGENOM" id="CLU_128110_1_0_5"/>
<dbReference type="PANTHER" id="PTHR36455">
    <property type="match status" value="1"/>
</dbReference>
<dbReference type="Proteomes" id="UP000001492">
    <property type="component" value="Chromosome 2"/>
</dbReference>
<reference evidence="3" key="2">
    <citation type="submission" date="2010-12" db="EMBL/GenBank/DDBJ databases">
        <title>Complete sequence of chromosome 2 of Asticcacaulis excentricus CB 48.</title>
        <authorList>
            <consortium name="US DOE Joint Genome Institute"/>
            <person name="Lucas S."/>
            <person name="Copeland A."/>
            <person name="Lapidus A."/>
            <person name="Cheng J.-F."/>
            <person name="Bruce D."/>
            <person name="Goodwin L."/>
            <person name="Pitluck S."/>
            <person name="Teshima H."/>
            <person name="Davenport K."/>
            <person name="Detter J.C."/>
            <person name="Han C."/>
            <person name="Tapia R."/>
            <person name="Land M."/>
            <person name="Hauser L."/>
            <person name="Jeffries C."/>
            <person name="Kyrpides N."/>
            <person name="Ivanova N."/>
            <person name="Ovchinnikova G."/>
            <person name="Brun Y.V."/>
            <person name="Woyke T."/>
        </authorList>
    </citation>
    <scope>NUCLEOTIDE SEQUENCE [LARGE SCALE GENOMIC DNA]</scope>
    <source>
        <strain evidence="3">ATCC 15261 / DSM 4724 / KCTC 12464 / NCIMB 9791 / VKM B-1370 / CB 48</strain>
    </source>
</reference>
<dbReference type="KEGG" id="aex:Astex_3050"/>
<organism evidence="1 3">
    <name type="scientific">Asticcacaulis excentricus (strain ATCC 15261 / DSM 4724 / KCTC 12464 / NCIMB 9791 / VKM B-1370 / CB 48)</name>
    <dbReference type="NCBI Taxonomy" id="573065"/>
    <lineage>
        <taxon>Bacteria</taxon>
        <taxon>Pseudomonadati</taxon>
        <taxon>Pseudomonadota</taxon>
        <taxon>Alphaproteobacteria</taxon>
        <taxon>Caulobacterales</taxon>
        <taxon>Caulobacteraceae</taxon>
        <taxon>Asticcacaulis</taxon>
    </lineage>
</organism>
<proteinExistence type="predicted"/>
<reference evidence="2" key="4">
    <citation type="submission" date="2010-12" db="EMBL/GenBank/DDBJ databases">
        <title>Complete sequence of chromosome2 of Asticcacaulis excentricus CB 48.</title>
        <authorList>
            <consortium name="US DOE Joint Genome Institute"/>
            <person name="Lucas S."/>
            <person name="Copeland A."/>
            <person name="Lapidus A."/>
            <person name="Cheng J.-F."/>
            <person name="Bruce D."/>
            <person name="Goodwin L."/>
            <person name="Pitluck S."/>
            <person name="Teshima H."/>
            <person name="Davenport K."/>
            <person name="Detter J.C."/>
            <person name="Han C."/>
            <person name="Tapia R."/>
            <person name="Land M."/>
            <person name="Hauser L."/>
            <person name="Jeffries C."/>
            <person name="Kyrpides N."/>
            <person name="Ivanova N."/>
            <person name="Ovchinnikova G."/>
            <person name="Brun Y.V."/>
            <person name="Woyke T."/>
        </authorList>
    </citation>
    <scope>NUCLEOTIDE SEQUENCE</scope>
    <source>
        <strain evidence="2">CB 48</strain>
        <strain>CS 48</strain>
    </source>
</reference>
<dbReference type="EMBL" id="CP002395">
    <property type="protein sequence ID" value="ADU13853.1"/>
    <property type="molecule type" value="Genomic_DNA"/>
</dbReference>
<dbReference type="Pfam" id="PF05717">
    <property type="entry name" value="TnpB_IS66"/>
    <property type="match status" value="1"/>
</dbReference>
<dbReference type="Proteomes" id="UP000001492">
    <property type="component" value="Chromosome 1"/>
</dbReference>
<dbReference type="OrthoDB" id="9801450at2"/>
<name>E8RMA2_ASTEC</name>
<evidence type="ECO:0000313" key="1">
    <source>
        <dbReference type="EMBL" id="ADU13853.1"/>
    </source>
</evidence>
<reference evidence="3" key="1">
    <citation type="submission" date="2010-12" db="EMBL/GenBank/DDBJ databases">
        <title>Complete sequence of chromosome 1 of Asticcacaulis excentricus CB 48.</title>
        <authorList>
            <consortium name="US DOE Joint Genome Institute"/>
            <person name="Lucas S."/>
            <person name="Copeland A."/>
            <person name="Lapidus A."/>
            <person name="Cheng J.-F."/>
            <person name="Bruce D."/>
            <person name="Goodwin L."/>
            <person name="Pitluck S."/>
            <person name="Teshima H."/>
            <person name="Davenport K."/>
            <person name="Detter J.C."/>
            <person name="Han C."/>
            <person name="Tapia R."/>
            <person name="Land M."/>
            <person name="Hauser L."/>
            <person name="Jeffries C."/>
            <person name="Kyrpides N."/>
            <person name="Ivanova N."/>
            <person name="Ovchinnikova G."/>
            <person name="Brun Y.V."/>
            <person name="Woyke T."/>
        </authorList>
    </citation>
    <scope>NUCLEOTIDE SEQUENCE [LARGE SCALE GENOMIC DNA]</scope>
    <source>
        <strain evidence="3">ATCC 15261 / DSM 4724 / KCTC 12464 / NCIMB 9791 / VKM B-1370 / CB 48</strain>
    </source>
</reference>
<dbReference type="RefSeq" id="WP_013479681.1">
    <property type="nucleotide sequence ID" value="NC_014816.1"/>
</dbReference>
<gene>
    <name evidence="1" type="ordered locus">Astex_2195</name>
    <name evidence="2" type="ordered locus">Astex_3050</name>
</gene>
<reference evidence="1" key="3">
    <citation type="submission" date="2010-12" db="EMBL/GenBank/DDBJ databases">
        <title>Complete sequence of chromosome1 of Asticcacaulis excentricus CB 48.</title>
        <authorList>
            <consortium name="US DOE Joint Genome Institute"/>
            <person name="Lucas S."/>
            <person name="Copeland A."/>
            <person name="Lapidus A."/>
            <person name="Cheng J.-F."/>
            <person name="Bruce D."/>
            <person name="Goodwin L."/>
            <person name="Pitluck S."/>
            <person name="Teshima H."/>
            <person name="Davenport K."/>
            <person name="Detter J.C."/>
            <person name="Han C."/>
            <person name="Tapia R."/>
            <person name="Land M."/>
            <person name="Hauser L."/>
            <person name="Jeffries C."/>
            <person name="Kyrpides N."/>
            <person name="Ivanova N."/>
            <person name="Ovchinnikova G."/>
            <person name="Brun Y.V."/>
            <person name="Woyke T."/>
        </authorList>
    </citation>
    <scope>NUCLEOTIDE SEQUENCE</scope>
    <source>
        <strain evidence="1">CB 48</strain>
        <strain>CS 48</strain>
    </source>
</reference>
<keyword evidence="3" id="KW-1185">Reference proteome</keyword>
<dbReference type="AlphaFoldDB" id="E8RMA2"/>
<dbReference type="eggNOG" id="COG3436">
    <property type="taxonomic scope" value="Bacteria"/>
</dbReference>